<organism evidence="2 4">
    <name type="scientific">Paenibacillus macerans</name>
    <name type="common">Bacillus macerans</name>
    <dbReference type="NCBI Taxonomy" id="44252"/>
    <lineage>
        <taxon>Bacteria</taxon>
        <taxon>Bacillati</taxon>
        <taxon>Bacillota</taxon>
        <taxon>Bacilli</taxon>
        <taxon>Bacillales</taxon>
        <taxon>Paenibacillaceae</taxon>
        <taxon>Paenibacillus</taxon>
    </lineage>
</organism>
<dbReference type="RefSeq" id="WP_036625897.1">
    <property type="nucleotide sequence ID" value="NZ_BGML01000021.1"/>
</dbReference>
<dbReference type="STRING" id="44252.DJ90_345"/>
<feature type="domain" description="DUF1266" evidence="1">
    <location>
        <begin position="52"/>
        <end position="209"/>
    </location>
</feature>
<dbReference type="PATRIC" id="fig|44252.3.peg.4618"/>
<gene>
    <name evidence="2" type="ORF">DJ90_345</name>
    <name evidence="3" type="ORF">GNQ08_30140</name>
</gene>
<evidence type="ECO:0000313" key="5">
    <source>
        <dbReference type="Proteomes" id="UP000442469"/>
    </source>
</evidence>
<dbReference type="Pfam" id="PF06889">
    <property type="entry name" value="DUF1266"/>
    <property type="match status" value="1"/>
</dbReference>
<dbReference type="InterPro" id="IPR009677">
    <property type="entry name" value="DUF1266"/>
</dbReference>
<evidence type="ECO:0000313" key="2">
    <source>
        <dbReference type="EMBL" id="KFN05853.1"/>
    </source>
</evidence>
<sequence length="218" mass="24807">MTATAIIPKKEWKSTANTMLSIVSVGGVADYYINNPEKRYAGKLFIKRTLAQYGVENSDQLKESLEWRLSKGIRYEFEQIYRGLCLQAETERIRKIEAETNPHVKHRLAVANYYLRRMPSGGVGAYDFAIVAMHSLGGVGVGWLTDAEAGAYVEKAVRLTREHYSNWHDYCIGFTVGLEFFNSADPSSFSYVEDGMRRLRRLLNFKDQPVCKGEVFLV</sequence>
<dbReference type="EMBL" id="JMQA01000038">
    <property type="protein sequence ID" value="KFN05853.1"/>
    <property type="molecule type" value="Genomic_DNA"/>
</dbReference>
<comment type="caution">
    <text evidence="2">The sequence shown here is derived from an EMBL/GenBank/DDBJ whole genome shotgun (WGS) entry which is preliminary data.</text>
</comment>
<dbReference type="Proteomes" id="UP000442469">
    <property type="component" value="Unassembled WGS sequence"/>
</dbReference>
<reference evidence="3 5" key="2">
    <citation type="submission" date="2019-11" db="EMBL/GenBank/DDBJ databases">
        <title>Draft genome sequences of five Paenibacillus species of dairy origin.</title>
        <authorList>
            <person name="Olajide A.M."/>
            <person name="Chen S."/>
            <person name="Lapointe G."/>
        </authorList>
    </citation>
    <scope>NUCLEOTIDE SEQUENCE [LARGE SCALE GENOMIC DNA]</scope>
    <source>
        <strain evidence="3 5">3CT49</strain>
    </source>
</reference>
<protein>
    <submittedName>
        <fullName evidence="3">DUF1266 domain-containing protein</fullName>
    </submittedName>
</protein>
<reference evidence="2 4" key="1">
    <citation type="submission" date="2014-04" db="EMBL/GenBank/DDBJ databases">
        <authorList>
            <person name="Bishop-Lilly K.A."/>
            <person name="Broomall S.M."/>
            <person name="Chain P.S."/>
            <person name="Chertkov O."/>
            <person name="Coyne S.R."/>
            <person name="Daligault H.E."/>
            <person name="Davenport K.W."/>
            <person name="Erkkila T."/>
            <person name="Frey K.G."/>
            <person name="Gibbons H.S."/>
            <person name="Gu W."/>
            <person name="Jaissle J."/>
            <person name="Johnson S.L."/>
            <person name="Koroleva G.I."/>
            <person name="Ladner J.T."/>
            <person name="Lo C.-C."/>
            <person name="Minogue T.D."/>
            <person name="Munk C."/>
            <person name="Palacios G.F."/>
            <person name="Redden C.L."/>
            <person name="Rosenzweig C.N."/>
            <person name="Scholz M.B."/>
            <person name="Teshima H."/>
            <person name="Xu Y."/>
        </authorList>
    </citation>
    <scope>NUCLEOTIDE SEQUENCE [LARGE SCALE GENOMIC DNA]</scope>
    <source>
        <strain evidence="2 4">8244</strain>
    </source>
</reference>
<evidence type="ECO:0000313" key="3">
    <source>
        <dbReference type="EMBL" id="MUG26591.1"/>
    </source>
</evidence>
<proteinExistence type="predicted"/>
<dbReference type="HOGENOM" id="CLU_1265913_0_0_9"/>
<dbReference type="GeneID" id="77009391"/>
<dbReference type="EMBL" id="WNZZ01000048">
    <property type="protein sequence ID" value="MUG26591.1"/>
    <property type="molecule type" value="Genomic_DNA"/>
</dbReference>
<dbReference type="OrthoDB" id="2880836at2"/>
<dbReference type="Proteomes" id="UP000029278">
    <property type="component" value="Unassembled WGS sequence"/>
</dbReference>
<evidence type="ECO:0000259" key="1">
    <source>
        <dbReference type="Pfam" id="PF06889"/>
    </source>
</evidence>
<evidence type="ECO:0000313" key="4">
    <source>
        <dbReference type="Proteomes" id="UP000029278"/>
    </source>
</evidence>
<name>A0A090Z661_PAEMA</name>
<accession>A0A090Z661</accession>
<dbReference type="AlphaFoldDB" id="A0A090Z661"/>
<keyword evidence="4" id="KW-1185">Reference proteome</keyword>